<dbReference type="Gene3D" id="3.40.630.30">
    <property type="match status" value="1"/>
</dbReference>
<sequence length="269" mass="29459">MRSGTQMLAESGSVLAGELLQVDANVGFARAVVEGLVGGQVWTSESEGSAALYVVHPYGMSLIWGDGVDRAFDEINAHLREGRYRTRDEWLQIDPRWVSLPWEEKLTASGGRSAVSIHRRVNFEFDPNLFRAGRDRIAVPDGWSVVPADASDFARPGSVVPAEFWDDAEDFLERGGGWRVENDGLRGALAFAAFRFDDELELGIETHPDARGQGLATAAAARMIEDLLAQGVMPVWSCREGNHASVALATKLGFRPVRTLPYYGLTPPM</sequence>
<dbReference type="Proteomes" id="UP000621510">
    <property type="component" value="Unassembled WGS sequence"/>
</dbReference>
<dbReference type="PANTHER" id="PTHR31143">
    <property type="match status" value="1"/>
</dbReference>
<dbReference type="PANTHER" id="PTHR31143:SF2">
    <property type="entry name" value="FR47-LIKE DOMAIN-CONTAINING PROTEIN-RELATED"/>
    <property type="match status" value="1"/>
</dbReference>
<dbReference type="InterPro" id="IPR000182">
    <property type="entry name" value="GNAT_dom"/>
</dbReference>
<protein>
    <submittedName>
        <fullName evidence="2">GNAT family N-acetyltransferase</fullName>
    </submittedName>
</protein>
<dbReference type="PROSITE" id="PS51186">
    <property type="entry name" value="GNAT"/>
    <property type="match status" value="1"/>
</dbReference>
<evidence type="ECO:0000313" key="3">
    <source>
        <dbReference type="Proteomes" id="UP000621510"/>
    </source>
</evidence>
<proteinExistence type="predicted"/>
<dbReference type="Pfam" id="PF12746">
    <property type="entry name" value="GNAT_acetyltran"/>
    <property type="match status" value="1"/>
</dbReference>
<evidence type="ECO:0000259" key="1">
    <source>
        <dbReference type="PROSITE" id="PS51186"/>
    </source>
</evidence>
<comment type="caution">
    <text evidence="2">The sequence shown here is derived from an EMBL/GenBank/DDBJ whole genome shotgun (WGS) entry which is preliminary data.</text>
</comment>
<evidence type="ECO:0000313" key="2">
    <source>
        <dbReference type="EMBL" id="MBL1120483.1"/>
    </source>
</evidence>
<dbReference type="InterPro" id="IPR016181">
    <property type="entry name" value="Acyl_CoA_acyltransferase"/>
</dbReference>
<keyword evidence="3" id="KW-1185">Reference proteome</keyword>
<organism evidence="2 3">
    <name type="scientific">Streptomyces endocoffeicus</name>
    <dbReference type="NCBI Taxonomy" id="2898945"/>
    <lineage>
        <taxon>Bacteria</taxon>
        <taxon>Bacillati</taxon>
        <taxon>Actinomycetota</taxon>
        <taxon>Actinomycetes</taxon>
        <taxon>Kitasatosporales</taxon>
        <taxon>Streptomycetaceae</taxon>
        <taxon>Streptomyces</taxon>
    </lineage>
</organism>
<name>A0ABS1Q743_9ACTN</name>
<dbReference type="SUPFAM" id="SSF55729">
    <property type="entry name" value="Acyl-CoA N-acyltransferases (Nat)"/>
    <property type="match status" value="1"/>
</dbReference>
<gene>
    <name evidence="2" type="ORF">JK364_50565</name>
</gene>
<dbReference type="InterPro" id="IPR027365">
    <property type="entry name" value="GNAT_acetyltra_YdfB-like"/>
</dbReference>
<accession>A0ABS1Q743</accession>
<reference evidence="2 3" key="1">
    <citation type="submission" date="2021-01" db="EMBL/GenBank/DDBJ databases">
        <title>WGS of actinomycetes isolated from Thailand.</title>
        <authorList>
            <person name="Thawai C."/>
        </authorList>
    </citation>
    <scope>NUCLEOTIDE SEQUENCE [LARGE SCALE GENOMIC DNA]</scope>
    <source>
        <strain evidence="2 3">CA3R110</strain>
    </source>
</reference>
<dbReference type="EMBL" id="JAERRG010000052">
    <property type="protein sequence ID" value="MBL1120483.1"/>
    <property type="molecule type" value="Genomic_DNA"/>
</dbReference>
<dbReference type="RefSeq" id="WP_201858243.1">
    <property type="nucleotide sequence ID" value="NZ_JAERRG010000052.1"/>
</dbReference>
<feature type="domain" description="N-acetyltransferase" evidence="1">
    <location>
        <begin position="140"/>
        <end position="269"/>
    </location>
</feature>